<comment type="similarity">
    <text evidence="2">Belongs to the peptidase C85 family.</text>
</comment>
<dbReference type="InterPro" id="IPR050704">
    <property type="entry name" value="Peptidase_C85-like"/>
</dbReference>
<proteinExistence type="inferred from homology"/>
<dbReference type="GO" id="GO:0061578">
    <property type="term" value="F:K63-linked deubiquitinase activity"/>
    <property type="evidence" value="ECO:0007669"/>
    <property type="project" value="TreeGrafter"/>
</dbReference>
<protein>
    <recommendedName>
        <fullName evidence="3">ubiquitinyl hydrolase 1</fullName>
        <ecNumber evidence="3">3.4.19.12</ecNumber>
    </recommendedName>
    <alternativeName>
        <fullName evidence="7">Deubiquitinating enzyme A</fullName>
    </alternativeName>
</protein>
<sequence length="340" mass="38099">MDYFKLELTFEDRLRRTRGFIIKQMRGDGACLFRAVADQVYGDEEMHLDVRRLCLDYMEKNRDHFSQFVTEEFSDYLARKRRPDVEGNHVELQAISEIFLRPIELYEYSTEPKNIFSPHIEASSSLQPNAPLRLSYHGSSHYNSVIDPMHATIGVGLGLPGYSPGAADRNLMRDALRTSEIQALEEAMLKDKMKLSDFERTEQEISEQVARESYMEYLQSLEGRQSVQKNMAGSKRSSPGSPPACSSSYCAKIRAKQPSPQKIEVSAETVQNESGINDSASPDSSVIGTNEWAHAAVTDADERAILAQVLAISHQEYLDSLRKSSGSKLDLDQAGSSKTG</sequence>
<reference evidence="11" key="1">
    <citation type="submission" date="2017-02" db="UniProtKB">
        <authorList>
            <consortium name="WormBaseParasite"/>
        </authorList>
    </citation>
    <scope>IDENTIFICATION</scope>
</reference>
<dbReference type="FunFam" id="3.90.70.80:FF:000018">
    <property type="entry name" value="OTU domain-containing protein 5-B"/>
    <property type="match status" value="1"/>
</dbReference>
<name>A0A0N5ABF2_9BILA</name>
<evidence type="ECO:0000256" key="2">
    <source>
        <dbReference type="ARBA" id="ARBA00010407"/>
    </source>
</evidence>
<evidence type="ECO:0000256" key="6">
    <source>
        <dbReference type="ARBA" id="ARBA00022801"/>
    </source>
</evidence>
<comment type="catalytic activity">
    <reaction evidence="1">
        <text>Thiol-dependent hydrolysis of ester, thioester, amide, peptide and isopeptide bonds formed by the C-terminal Gly of ubiquitin (a 76-residue protein attached to proteins as an intracellular targeting signal).</text>
        <dbReference type="EC" id="3.4.19.12"/>
    </reaction>
</comment>
<evidence type="ECO:0000256" key="4">
    <source>
        <dbReference type="ARBA" id="ARBA00022670"/>
    </source>
</evidence>
<dbReference type="Proteomes" id="UP000046393">
    <property type="component" value="Unplaced"/>
</dbReference>
<dbReference type="Gene3D" id="3.90.70.80">
    <property type="match status" value="1"/>
</dbReference>
<evidence type="ECO:0000259" key="9">
    <source>
        <dbReference type="PROSITE" id="PS50802"/>
    </source>
</evidence>
<dbReference type="GO" id="GO:0006508">
    <property type="term" value="P:proteolysis"/>
    <property type="evidence" value="ECO:0007669"/>
    <property type="project" value="UniProtKB-KW"/>
</dbReference>
<evidence type="ECO:0000256" key="1">
    <source>
        <dbReference type="ARBA" id="ARBA00000707"/>
    </source>
</evidence>
<dbReference type="Pfam" id="PF02338">
    <property type="entry name" value="OTU"/>
    <property type="match status" value="1"/>
</dbReference>
<organism evidence="10 11">
    <name type="scientific">Syphacia muris</name>
    <dbReference type="NCBI Taxonomy" id="451379"/>
    <lineage>
        <taxon>Eukaryota</taxon>
        <taxon>Metazoa</taxon>
        <taxon>Ecdysozoa</taxon>
        <taxon>Nematoda</taxon>
        <taxon>Chromadorea</taxon>
        <taxon>Rhabditida</taxon>
        <taxon>Spirurina</taxon>
        <taxon>Oxyuridomorpha</taxon>
        <taxon>Oxyuroidea</taxon>
        <taxon>Oxyuridae</taxon>
        <taxon>Syphacia</taxon>
    </lineage>
</organism>
<dbReference type="AlphaFoldDB" id="A0A0N5ABF2"/>
<evidence type="ECO:0000256" key="8">
    <source>
        <dbReference type="SAM" id="MobiDB-lite"/>
    </source>
</evidence>
<accession>A0A0N5ABF2</accession>
<dbReference type="EC" id="3.4.19.12" evidence="3"/>
<dbReference type="PROSITE" id="PS50802">
    <property type="entry name" value="OTU"/>
    <property type="match status" value="1"/>
</dbReference>
<evidence type="ECO:0000256" key="5">
    <source>
        <dbReference type="ARBA" id="ARBA00022786"/>
    </source>
</evidence>
<evidence type="ECO:0000313" key="10">
    <source>
        <dbReference type="Proteomes" id="UP000046393"/>
    </source>
</evidence>
<dbReference type="InterPro" id="IPR003323">
    <property type="entry name" value="OTU_dom"/>
</dbReference>
<keyword evidence="10" id="KW-1185">Reference proteome</keyword>
<keyword evidence="4" id="KW-0645">Protease</keyword>
<dbReference type="InterPro" id="IPR038765">
    <property type="entry name" value="Papain-like_cys_pep_sf"/>
</dbReference>
<dbReference type="GO" id="GO:0004843">
    <property type="term" value="F:cysteine-type deubiquitinase activity"/>
    <property type="evidence" value="ECO:0007669"/>
    <property type="project" value="UniProtKB-EC"/>
</dbReference>
<dbReference type="PANTHER" id="PTHR12419">
    <property type="entry name" value="OTU DOMAIN CONTAINING PROTEIN"/>
    <property type="match status" value="1"/>
</dbReference>
<feature type="region of interest" description="Disordered" evidence="8">
    <location>
        <begin position="225"/>
        <end position="247"/>
    </location>
</feature>
<dbReference type="STRING" id="451379.A0A0N5ABF2"/>
<dbReference type="GO" id="GO:0016579">
    <property type="term" value="P:protein deubiquitination"/>
    <property type="evidence" value="ECO:0007669"/>
    <property type="project" value="TreeGrafter"/>
</dbReference>
<feature type="domain" description="OTU" evidence="9">
    <location>
        <begin position="20"/>
        <end position="148"/>
    </location>
</feature>
<keyword evidence="5" id="KW-0833">Ubl conjugation pathway</keyword>
<evidence type="ECO:0000256" key="7">
    <source>
        <dbReference type="ARBA" id="ARBA00033460"/>
    </source>
</evidence>
<dbReference type="WBParaSite" id="SMUV_0000147801-mRNA-1">
    <property type="protein sequence ID" value="SMUV_0000147801-mRNA-1"/>
    <property type="gene ID" value="SMUV_0000147801"/>
</dbReference>
<feature type="compositionally biased region" description="Low complexity" evidence="8">
    <location>
        <begin position="237"/>
        <end position="247"/>
    </location>
</feature>
<dbReference type="SUPFAM" id="SSF54001">
    <property type="entry name" value="Cysteine proteinases"/>
    <property type="match status" value="1"/>
</dbReference>
<dbReference type="PANTHER" id="PTHR12419:SF4">
    <property type="entry name" value="OTU DOMAIN-CONTAINING PROTEIN 5"/>
    <property type="match status" value="1"/>
</dbReference>
<evidence type="ECO:0000256" key="3">
    <source>
        <dbReference type="ARBA" id="ARBA00012759"/>
    </source>
</evidence>
<keyword evidence="6" id="KW-0378">Hydrolase</keyword>
<dbReference type="CDD" id="cd22752">
    <property type="entry name" value="OTU_OTUD5-like"/>
    <property type="match status" value="1"/>
</dbReference>
<evidence type="ECO:0000313" key="11">
    <source>
        <dbReference type="WBParaSite" id="SMUV_0000147801-mRNA-1"/>
    </source>
</evidence>